<dbReference type="RefSeq" id="WP_381031481.1">
    <property type="nucleotide sequence ID" value="NZ_JBHSNY010000023.1"/>
</dbReference>
<sequence>MPGTVVVGVDGSAAALAAVETAAREALMRNAELHIVHAFVWPAMHVPRGASPLGPPVGSVRESVEHLLAEAIARARTTAPDVETSHGVIAGETVTALEAESRSAQLLVVGHRGTSGFTQLLLGSTA</sequence>
<evidence type="ECO:0000259" key="2">
    <source>
        <dbReference type="Pfam" id="PF00582"/>
    </source>
</evidence>
<dbReference type="InterPro" id="IPR006016">
    <property type="entry name" value="UspA"/>
</dbReference>
<dbReference type="Pfam" id="PF00582">
    <property type="entry name" value="Usp"/>
    <property type="match status" value="1"/>
</dbReference>
<protein>
    <submittedName>
        <fullName evidence="3">Universal stress protein</fullName>
    </submittedName>
</protein>
<gene>
    <name evidence="3" type="ORF">ACFPZJ_38190</name>
</gene>
<dbReference type="InterPro" id="IPR006015">
    <property type="entry name" value="Universal_stress_UspA"/>
</dbReference>
<keyword evidence="4" id="KW-1185">Reference proteome</keyword>
<name>A0ABW0V4Q3_9ACTN</name>
<comment type="caution">
    <text evidence="3">The sequence shown here is derived from an EMBL/GenBank/DDBJ whole genome shotgun (WGS) entry which is preliminary data.</text>
</comment>
<proteinExistence type="inferred from homology"/>
<dbReference type="EMBL" id="JBHSNY010000023">
    <property type="protein sequence ID" value="MFC5639460.1"/>
    <property type="molecule type" value="Genomic_DNA"/>
</dbReference>
<dbReference type="SUPFAM" id="SSF52402">
    <property type="entry name" value="Adenine nucleotide alpha hydrolases-like"/>
    <property type="match status" value="1"/>
</dbReference>
<comment type="similarity">
    <text evidence="1">Belongs to the universal stress protein A family.</text>
</comment>
<dbReference type="Gene3D" id="3.40.50.620">
    <property type="entry name" value="HUPs"/>
    <property type="match status" value="1"/>
</dbReference>
<evidence type="ECO:0000313" key="3">
    <source>
        <dbReference type="EMBL" id="MFC5639460.1"/>
    </source>
</evidence>
<feature type="non-terminal residue" evidence="3">
    <location>
        <position position="126"/>
    </location>
</feature>
<dbReference type="Proteomes" id="UP001596154">
    <property type="component" value="Unassembled WGS sequence"/>
</dbReference>
<dbReference type="InterPro" id="IPR014729">
    <property type="entry name" value="Rossmann-like_a/b/a_fold"/>
</dbReference>
<dbReference type="PRINTS" id="PR01438">
    <property type="entry name" value="UNVRSLSTRESS"/>
</dbReference>
<reference evidence="4" key="1">
    <citation type="journal article" date="2019" name="Int. J. Syst. Evol. Microbiol.">
        <title>The Global Catalogue of Microorganisms (GCM) 10K type strain sequencing project: providing services to taxonomists for standard genome sequencing and annotation.</title>
        <authorList>
            <consortium name="The Broad Institute Genomics Platform"/>
            <consortium name="The Broad Institute Genome Sequencing Center for Infectious Disease"/>
            <person name="Wu L."/>
            <person name="Ma J."/>
        </authorList>
    </citation>
    <scope>NUCLEOTIDE SEQUENCE [LARGE SCALE GENOMIC DNA]</scope>
    <source>
        <strain evidence="4">CGMCC 4.7248</strain>
    </source>
</reference>
<accession>A0ABW0V4Q3</accession>
<feature type="domain" description="UspA" evidence="2">
    <location>
        <begin position="3"/>
        <end position="126"/>
    </location>
</feature>
<evidence type="ECO:0000313" key="4">
    <source>
        <dbReference type="Proteomes" id="UP001596154"/>
    </source>
</evidence>
<evidence type="ECO:0000256" key="1">
    <source>
        <dbReference type="ARBA" id="ARBA00008791"/>
    </source>
</evidence>
<organism evidence="3 4">
    <name type="scientific">Streptomyces bullii</name>
    <dbReference type="NCBI Taxonomy" id="349910"/>
    <lineage>
        <taxon>Bacteria</taxon>
        <taxon>Bacillati</taxon>
        <taxon>Actinomycetota</taxon>
        <taxon>Actinomycetes</taxon>
        <taxon>Kitasatosporales</taxon>
        <taxon>Streptomycetaceae</taxon>
        <taxon>Streptomyces</taxon>
    </lineage>
</organism>